<organism evidence="6 7">
    <name type="scientific">Salvator merianae</name>
    <name type="common">Argentine black and white tegu</name>
    <name type="synonym">Tupinambis merianae</name>
    <dbReference type="NCBI Taxonomy" id="96440"/>
    <lineage>
        <taxon>Eukaryota</taxon>
        <taxon>Metazoa</taxon>
        <taxon>Chordata</taxon>
        <taxon>Craniata</taxon>
        <taxon>Vertebrata</taxon>
        <taxon>Euteleostomi</taxon>
        <taxon>Lepidosauria</taxon>
        <taxon>Squamata</taxon>
        <taxon>Bifurcata</taxon>
        <taxon>Unidentata</taxon>
        <taxon>Episquamata</taxon>
        <taxon>Laterata</taxon>
        <taxon>Teiioidea</taxon>
        <taxon>Teiidae</taxon>
        <taxon>Salvator</taxon>
    </lineage>
</organism>
<feature type="domain" description="HMG box" evidence="5">
    <location>
        <begin position="572"/>
        <end position="640"/>
    </location>
</feature>
<dbReference type="InterPro" id="IPR009071">
    <property type="entry name" value="HMG_box_dom"/>
</dbReference>
<proteinExistence type="inferred from homology"/>
<feature type="region of interest" description="Disordered" evidence="4">
    <location>
        <begin position="526"/>
        <end position="546"/>
    </location>
</feature>
<dbReference type="Pfam" id="PF00505">
    <property type="entry name" value="HMG_box"/>
    <property type="match status" value="1"/>
</dbReference>
<dbReference type="Pfam" id="PF13589">
    <property type="entry name" value="HATPase_c_3"/>
    <property type="match status" value="1"/>
</dbReference>
<evidence type="ECO:0000256" key="4">
    <source>
        <dbReference type="SAM" id="MobiDB-lite"/>
    </source>
</evidence>
<dbReference type="InterPro" id="IPR036890">
    <property type="entry name" value="HATPase_C_sf"/>
</dbReference>
<dbReference type="GO" id="GO:0030983">
    <property type="term" value="F:mismatched DNA binding"/>
    <property type="evidence" value="ECO:0007669"/>
    <property type="project" value="InterPro"/>
</dbReference>
<dbReference type="CDD" id="cd03485">
    <property type="entry name" value="MutL_Trans_hPMS_1_like"/>
    <property type="match status" value="1"/>
</dbReference>
<dbReference type="GO" id="GO:0140664">
    <property type="term" value="F:ATP-dependent DNA damage sensor activity"/>
    <property type="evidence" value="ECO:0007669"/>
    <property type="project" value="InterPro"/>
</dbReference>
<dbReference type="PROSITE" id="PS00058">
    <property type="entry name" value="DNA_MISMATCH_REPAIR_1"/>
    <property type="match status" value="1"/>
</dbReference>
<dbReference type="InterPro" id="IPR020568">
    <property type="entry name" value="Ribosomal_Su5_D2-typ_SF"/>
</dbReference>
<dbReference type="Pfam" id="PF01119">
    <property type="entry name" value="DNA_mis_repair"/>
    <property type="match status" value="1"/>
</dbReference>
<dbReference type="InterPro" id="IPR014762">
    <property type="entry name" value="DNA_mismatch_repair_CS"/>
</dbReference>
<dbReference type="SUPFAM" id="SSF54211">
    <property type="entry name" value="Ribosomal protein S5 domain 2-like"/>
    <property type="match status" value="1"/>
</dbReference>
<dbReference type="Gene3D" id="1.10.30.10">
    <property type="entry name" value="High mobility group box domain"/>
    <property type="match status" value="1"/>
</dbReference>
<accession>A0A8D0E3E0</accession>
<keyword evidence="3" id="KW-0238">DNA-binding</keyword>
<dbReference type="FunFam" id="3.30.230.10:FF:000030">
    <property type="entry name" value="PMS1 homolog 1, mismatch repair system component"/>
    <property type="match status" value="1"/>
</dbReference>
<dbReference type="NCBIfam" id="TIGR00585">
    <property type="entry name" value="mutl"/>
    <property type="match status" value="1"/>
</dbReference>
<dbReference type="SMART" id="SM01340">
    <property type="entry name" value="DNA_mis_repair"/>
    <property type="match status" value="1"/>
</dbReference>
<dbReference type="Ensembl" id="ENSSMRT00000030054.1">
    <property type="protein sequence ID" value="ENSSMRP00000025691.1"/>
    <property type="gene ID" value="ENSSMRG00000019856.1"/>
</dbReference>
<feature type="compositionally biased region" description="Basic residues" evidence="4">
    <location>
        <begin position="649"/>
        <end position="659"/>
    </location>
</feature>
<dbReference type="InterPro" id="IPR002099">
    <property type="entry name" value="MutL/Mlh/PMS"/>
</dbReference>
<dbReference type="Gene3D" id="3.30.565.10">
    <property type="entry name" value="Histidine kinase-like ATPase, C-terminal domain"/>
    <property type="match status" value="1"/>
</dbReference>
<evidence type="ECO:0000256" key="1">
    <source>
        <dbReference type="ARBA" id="ARBA00006082"/>
    </source>
</evidence>
<evidence type="ECO:0000256" key="2">
    <source>
        <dbReference type="ARBA" id="ARBA00022763"/>
    </source>
</evidence>
<dbReference type="PROSITE" id="PS50118">
    <property type="entry name" value="HMG_BOX_2"/>
    <property type="match status" value="1"/>
</dbReference>
<dbReference type="SMART" id="SM00398">
    <property type="entry name" value="HMG"/>
    <property type="match status" value="1"/>
</dbReference>
<evidence type="ECO:0000259" key="5">
    <source>
        <dbReference type="PROSITE" id="PS50118"/>
    </source>
</evidence>
<evidence type="ECO:0000313" key="7">
    <source>
        <dbReference type="Proteomes" id="UP000694421"/>
    </source>
</evidence>
<dbReference type="Ensembl" id="ENSSMRT00000030055.1">
    <property type="protein sequence ID" value="ENSSMRP00000025692.1"/>
    <property type="gene ID" value="ENSSMRG00000019856.1"/>
</dbReference>
<dbReference type="CDD" id="cd16926">
    <property type="entry name" value="HATPase_MutL-MLH-PMS-like"/>
    <property type="match status" value="1"/>
</dbReference>
<dbReference type="AlphaFoldDB" id="A0A8D0E3E0"/>
<dbReference type="PANTHER" id="PTHR10073:SF54">
    <property type="entry name" value="PMS1 PROTEIN HOMOLOG 1"/>
    <property type="match status" value="1"/>
</dbReference>
<dbReference type="Proteomes" id="UP000694421">
    <property type="component" value="Unplaced"/>
</dbReference>
<protein>
    <submittedName>
        <fullName evidence="6">PMS1 homolog 1, mismatch repair system component</fullName>
    </submittedName>
</protein>
<name>A0A8D0E3E0_SALMN</name>
<feature type="compositionally biased region" description="Basic and acidic residues" evidence="4">
    <location>
        <begin position="621"/>
        <end position="648"/>
    </location>
</feature>
<dbReference type="GO" id="GO:0032389">
    <property type="term" value="C:MutLalpha complex"/>
    <property type="evidence" value="ECO:0007669"/>
    <property type="project" value="TreeGrafter"/>
</dbReference>
<feature type="region of interest" description="Disordered" evidence="4">
    <location>
        <begin position="621"/>
        <end position="661"/>
    </location>
</feature>
<evidence type="ECO:0000256" key="3">
    <source>
        <dbReference type="PROSITE-ProRule" id="PRU00267"/>
    </source>
</evidence>
<reference evidence="6" key="1">
    <citation type="submission" date="2025-05" db="UniProtKB">
        <authorList>
            <consortium name="Ensembl"/>
        </authorList>
    </citation>
    <scope>IDENTIFICATION</scope>
</reference>
<dbReference type="GO" id="GO:0019899">
    <property type="term" value="F:enzyme binding"/>
    <property type="evidence" value="ECO:0007669"/>
    <property type="project" value="Ensembl"/>
</dbReference>
<dbReference type="GO" id="GO:0005524">
    <property type="term" value="F:ATP binding"/>
    <property type="evidence" value="ECO:0007669"/>
    <property type="project" value="InterPro"/>
</dbReference>
<dbReference type="GO" id="GO:0006298">
    <property type="term" value="P:mismatch repair"/>
    <property type="evidence" value="ECO:0007669"/>
    <property type="project" value="Ensembl"/>
</dbReference>
<dbReference type="SUPFAM" id="SSF47095">
    <property type="entry name" value="HMG-box"/>
    <property type="match status" value="1"/>
</dbReference>
<keyword evidence="2" id="KW-0227">DNA damage</keyword>
<dbReference type="InterPro" id="IPR013507">
    <property type="entry name" value="DNA_mismatch_S5_2-like"/>
</dbReference>
<dbReference type="GeneTree" id="ENSGT00940000157085"/>
<dbReference type="FunFam" id="3.30.565.10:FF:000017">
    <property type="entry name" value="PMS1 homolog 1, mismatch repair system component"/>
    <property type="match status" value="1"/>
</dbReference>
<evidence type="ECO:0000313" key="6">
    <source>
        <dbReference type="Ensembl" id="ENSSMRP00000025692.1"/>
    </source>
</evidence>
<dbReference type="PANTHER" id="PTHR10073">
    <property type="entry name" value="DNA MISMATCH REPAIR PROTEIN MLH, PMS, MUTL"/>
    <property type="match status" value="1"/>
</dbReference>
<dbReference type="OMA" id="HRCEDPE"/>
<dbReference type="Gene3D" id="3.30.230.10">
    <property type="match status" value="1"/>
</dbReference>
<feature type="compositionally biased region" description="Basic and acidic residues" evidence="4">
    <location>
        <begin position="529"/>
        <end position="541"/>
    </location>
</feature>
<dbReference type="InterPro" id="IPR014721">
    <property type="entry name" value="Ribsml_uS5_D2-typ_fold_subgr"/>
</dbReference>
<feature type="DNA-binding region" description="HMG box" evidence="3">
    <location>
        <begin position="572"/>
        <end position="640"/>
    </location>
</feature>
<dbReference type="InterPro" id="IPR036910">
    <property type="entry name" value="HMG_box_dom_sf"/>
</dbReference>
<dbReference type="SUPFAM" id="SSF55874">
    <property type="entry name" value="ATPase domain of HSP90 chaperone/DNA topoisomerase II/histidine kinase"/>
    <property type="match status" value="1"/>
</dbReference>
<dbReference type="InterPro" id="IPR038973">
    <property type="entry name" value="MutL/Mlh/Pms-like"/>
</dbReference>
<comment type="similarity">
    <text evidence="1">Belongs to the DNA mismatch repair MutL/HexB family.</text>
</comment>
<keyword evidence="7" id="KW-1185">Reference proteome</keyword>
<dbReference type="GO" id="GO:0016887">
    <property type="term" value="F:ATP hydrolysis activity"/>
    <property type="evidence" value="ECO:0007669"/>
    <property type="project" value="InterPro"/>
</dbReference>
<sequence length="920" mass="103938">MKQLPAETIRLISSSQVITSVFSVVKELVENSLDANATSIDVKLENYGFDKIEVRDNGDGIGAADVPVMAVKHYTSKISSTEDLENLTTYGFRGEALGSICSTAEVLITTKTTDDDFSTQYNLDRSGHIISQKPSHLGQGTTVTVLKLFKNLPVRKQFYSTERKCKEEIKKIQKLVMAYGIIKPDLRITFTNNKTVIWQKTRVPDHKTAFMAVVGAIAVASMSPFQHHCEDPEIIISGFLPKPNSDSCLTSHSDRRFVFVNNRPVYQKEILKLTQQYCNLKSDKESNKLYPIFFINITIPSSAVDVNLTPDKSQVLLHNKESICLALQEVLASLYGHLPEATSSGTKTANDVFFNETEQANISVNKNESHGNTDSAWTNLYSCSNLQNDEREKNTGTCLTAQTPCNNSSLSFPTLKERLADERNGCGNFQDALLSNCFCEDQQSKSKTLFDLDTNIFMNLHSKNGSEGDLRNTCFQEAEKIEEAAIAKDSSEITADEWSLGNAFKNSRGSSIEPVQILIPGTEQAKLPKKCDGDGQQKPQEENNNQNIKKLSVVNDKLGQITAYDLIRSQIIKKPMSAFDIFTQDCRPGLLAENTKASTEELMLKVEEMWMKLNEEERKKYEEKAKKDMDRYSRQSRKAMDQKVQKSPKERKKTHKTKLKDRLPDQQKLDKLFYSQTEKMRNCQAIKTVQVPFSMNSFKYKLQVLEQKKSDEDDPSLIRFLNVPGAWIMVSDKKITILNLYRIEEALLFKKLLGTHKLPIESLDKPIILTKSLFSDTRCIDVLWSMAKESVNSDGSSYLSDSRLVANGFKIKIIPGVSATDNQLEIEGIANCLPYYGVSDLKELLSAVINNNAKELHECRPLKVINYLEGEAVRLSRQLPLYLSKEDVQDTLRRMEKQLGNQHRSCVHGRPFFHYLTDIP</sequence>
<dbReference type="FunFam" id="1.10.30.10:FF:000026">
    <property type="entry name" value="PMS1 homolog 1, mismatch repair system component"/>
    <property type="match status" value="1"/>
</dbReference>
<keyword evidence="3" id="KW-0539">Nucleus</keyword>